<dbReference type="AlphaFoldDB" id="A0A1E5UGX9"/>
<keyword evidence="2" id="KW-1185">Reference proteome</keyword>
<reference evidence="1 2" key="1">
    <citation type="submission" date="2016-09" db="EMBL/GenBank/DDBJ databases">
        <authorList>
            <person name="Capua I."/>
            <person name="De Benedictis P."/>
            <person name="Joannis T."/>
            <person name="Lombin L.H."/>
            <person name="Cattoli G."/>
        </authorList>
    </citation>
    <scope>NUCLEOTIDE SEQUENCE [LARGE SCALE GENOMIC DNA]</scope>
    <source>
        <strain evidence="1 2">NRS-1</strain>
    </source>
</reference>
<evidence type="ECO:0000313" key="1">
    <source>
        <dbReference type="EMBL" id="OEL12127.1"/>
    </source>
</evidence>
<accession>A0A1E5UGX9</accession>
<proteinExistence type="predicted"/>
<evidence type="ECO:0000313" key="2">
    <source>
        <dbReference type="Proteomes" id="UP000095601"/>
    </source>
</evidence>
<dbReference type="EMBL" id="MKGI01000011">
    <property type="protein sequence ID" value="OEL12127.1"/>
    <property type="molecule type" value="Genomic_DNA"/>
</dbReference>
<organism evidence="1 2">
    <name type="scientific">Cloacibacterium normanense</name>
    <dbReference type="NCBI Taxonomy" id="237258"/>
    <lineage>
        <taxon>Bacteria</taxon>
        <taxon>Pseudomonadati</taxon>
        <taxon>Bacteroidota</taxon>
        <taxon>Flavobacteriia</taxon>
        <taxon>Flavobacteriales</taxon>
        <taxon>Weeksellaceae</taxon>
    </lineage>
</organism>
<dbReference type="Proteomes" id="UP000095601">
    <property type="component" value="Unassembled WGS sequence"/>
</dbReference>
<sequence length="52" mass="6013">MLLFTFSPAFATRFFVFLDSSTPLRMTKKTKRAQTIAQSGLGFLFSFWNKTK</sequence>
<gene>
    <name evidence="1" type="ORF">BHF72_1315</name>
</gene>
<name>A0A1E5UGX9_9FLAO</name>
<protein>
    <submittedName>
        <fullName evidence="1">Uncharacterized protein</fullName>
    </submittedName>
</protein>
<comment type="caution">
    <text evidence="1">The sequence shown here is derived from an EMBL/GenBank/DDBJ whole genome shotgun (WGS) entry which is preliminary data.</text>
</comment>